<organism evidence="3 4">
    <name type="scientific">Gigaspora margarita</name>
    <dbReference type="NCBI Taxonomy" id="4874"/>
    <lineage>
        <taxon>Eukaryota</taxon>
        <taxon>Fungi</taxon>
        <taxon>Fungi incertae sedis</taxon>
        <taxon>Mucoromycota</taxon>
        <taxon>Glomeromycotina</taxon>
        <taxon>Glomeromycetes</taxon>
        <taxon>Diversisporales</taxon>
        <taxon>Gigasporaceae</taxon>
        <taxon>Gigaspora</taxon>
    </lineage>
</organism>
<feature type="compositionally biased region" description="Basic and acidic residues" evidence="2">
    <location>
        <begin position="155"/>
        <end position="175"/>
    </location>
</feature>
<proteinExistence type="predicted"/>
<evidence type="ECO:0000256" key="1">
    <source>
        <dbReference type="SAM" id="Coils"/>
    </source>
</evidence>
<dbReference type="EMBL" id="CAJVQB010000002">
    <property type="protein sequence ID" value="CAG8455884.1"/>
    <property type="molecule type" value="Genomic_DNA"/>
</dbReference>
<feature type="coiled-coil region" evidence="1">
    <location>
        <begin position="175"/>
        <end position="209"/>
    </location>
</feature>
<protein>
    <submittedName>
        <fullName evidence="3">26236_t:CDS:1</fullName>
    </submittedName>
</protein>
<feature type="compositionally biased region" description="Polar residues" evidence="2">
    <location>
        <begin position="136"/>
        <end position="149"/>
    </location>
</feature>
<feature type="compositionally biased region" description="Low complexity" evidence="2">
    <location>
        <begin position="116"/>
        <end position="127"/>
    </location>
</feature>
<evidence type="ECO:0000313" key="3">
    <source>
        <dbReference type="EMBL" id="CAG8455884.1"/>
    </source>
</evidence>
<evidence type="ECO:0000256" key="2">
    <source>
        <dbReference type="SAM" id="MobiDB-lite"/>
    </source>
</evidence>
<reference evidence="3 4" key="1">
    <citation type="submission" date="2021-06" db="EMBL/GenBank/DDBJ databases">
        <authorList>
            <person name="Kallberg Y."/>
            <person name="Tangrot J."/>
            <person name="Rosling A."/>
        </authorList>
    </citation>
    <scope>NUCLEOTIDE SEQUENCE [LARGE SCALE GENOMIC DNA]</scope>
    <source>
        <strain evidence="3 4">120-4 pot B 10/14</strain>
    </source>
</reference>
<keyword evidence="4" id="KW-1185">Reference proteome</keyword>
<evidence type="ECO:0000313" key="4">
    <source>
        <dbReference type="Proteomes" id="UP000789901"/>
    </source>
</evidence>
<name>A0ABM8VVB6_GIGMA</name>
<feature type="region of interest" description="Disordered" evidence="2">
    <location>
        <begin position="115"/>
        <end position="175"/>
    </location>
</feature>
<accession>A0ABM8VVB6</accession>
<sequence length="260" mass="30034">MIEKMKLLIRPIIVASSLKVGMGKIRQMRKELYQEILTKFTIDIKNLMLRMLDLLMTIIETENINPLNKNKYDAYHISFILGSANKILDTHTLGITNHEYAVLRNKKFNPFETTREQALQQTQEQQTSNRKYDSELPSQSNNNDNAPTSGSPPPDNEKEENSSPTSEEKPKVPISTDIEKIIEKMERIFQEYKEEVDKLSDKEKKSQLEGVPEKEIEAIISKIECSSIKAASQSLKQVIEEFRQQFQTKKMQTTEENIPL</sequence>
<keyword evidence="1" id="KW-0175">Coiled coil</keyword>
<gene>
    <name evidence="3" type="ORF">GMARGA_LOCUS48</name>
</gene>
<comment type="caution">
    <text evidence="3">The sequence shown here is derived from an EMBL/GenBank/DDBJ whole genome shotgun (WGS) entry which is preliminary data.</text>
</comment>
<dbReference type="Proteomes" id="UP000789901">
    <property type="component" value="Unassembled WGS sequence"/>
</dbReference>